<sequence length="115" mass="13971">MSYLDICIIGWNLNALMFVLNFFLAIKVISSQDRDTLQEESLVLKELKEELDNYYPYRTYSTFLTYAIPFAGFFRMSFRFVEMFFFFQKNQNTKMFDFMVYKYTNEINKIKNNRG</sequence>
<name>A0A1P8KM29_9BACT</name>
<proteinExistence type="predicted"/>
<organism evidence="2 3">
    <name type="scientific">Poseidonibacter parvus</name>
    <dbReference type="NCBI Taxonomy" id="1850254"/>
    <lineage>
        <taxon>Bacteria</taxon>
        <taxon>Pseudomonadati</taxon>
        <taxon>Campylobacterota</taxon>
        <taxon>Epsilonproteobacteria</taxon>
        <taxon>Campylobacterales</taxon>
        <taxon>Arcobacteraceae</taxon>
        <taxon>Poseidonibacter</taxon>
    </lineage>
</organism>
<evidence type="ECO:0000256" key="1">
    <source>
        <dbReference type="SAM" id="Phobius"/>
    </source>
</evidence>
<evidence type="ECO:0000313" key="2">
    <source>
        <dbReference type="EMBL" id="APW65592.1"/>
    </source>
</evidence>
<feature type="transmembrane region" description="Helical" evidence="1">
    <location>
        <begin position="7"/>
        <end position="29"/>
    </location>
</feature>
<dbReference type="RefSeq" id="WP_076086181.1">
    <property type="nucleotide sequence ID" value="NZ_CP019070.1"/>
</dbReference>
<dbReference type="AlphaFoldDB" id="A0A1P8KM29"/>
<keyword evidence="1" id="KW-1133">Transmembrane helix</keyword>
<keyword evidence="3" id="KW-1185">Reference proteome</keyword>
<keyword evidence="1" id="KW-0812">Transmembrane</keyword>
<reference evidence="2 3" key="1">
    <citation type="submission" date="2017-01" db="EMBL/GenBank/DDBJ databases">
        <title>Genome sequencing of Arcobacter sp. LPB0137.</title>
        <authorList>
            <person name="Lee G.-W."/>
            <person name="Yi H."/>
        </authorList>
    </citation>
    <scope>NUCLEOTIDE SEQUENCE [LARGE SCALE GENOMIC DNA]</scope>
    <source>
        <strain evidence="2 3">LPB0137</strain>
    </source>
</reference>
<dbReference type="Proteomes" id="UP000186074">
    <property type="component" value="Chromosome"/>
</dbReference>
<dbReference type="STRING" id="1850254.LPB137_06895"/>
<dbReference type="OrthoDB" id="5344168at2"/>
<dbReference type="EMBL" id="CP019070">
    <property type="protein sequence ID" value="APW65592.1"/>
    <property type="molecule type" value="Genomic_DNA"/>
</dbReference>
<protein>
    <submittedName>
        <fullName evidence="2">Uncharacterized protein</fullName>
    </submittedName>
</protein>
<gene>
    <name evidence="2" type="ORF">LPB137_06895</name>
</gene>
<feature type="transmembrane region" description="Helical" evidence="1">
    <location>
        <begin position="63"/>
        <end position="87"/>
    </location>
</feature>
<evidence type="ECO:0000313" key="3">
    <source>
        <dbReference type="Proteomes" id="UP000186074"/>
    </source>
</evidence>
<accession>A0A1P8KM29</accession>
<keyword evidence="1" id="KW-0472">Membrane</keyword>
<dbReference type="KEGG" id="alp:LPB137_06895"/>